<feature type="domain" description="OmpA-like" evidence="10">
    <location>
        <begin position="279"/>
        <end position="399"/>
    </location>
</feature>
<evidence type="ECO:0000256" key="7">
    <source>
        <dbReference type="PROSITE-ProRule" id="PRU00473"/>
    </source>
</evidence>
<keyword evidence="6 7" id="KW-0472">Membrane</keyword>
<evidence type="ECO:0000259" key="10">
    <source>
        <dbReference type="PROSITE" id="PS51123"/>
    </source>
</evidence>
<keyword evidence="11" id="KW-0282">Flagellum</keyword>
<keyword evidence="3" id="KW-1003">Cell membrane</keyword>
<sequence>MADEDEQELKEGASGEELEEEELEEEELEEEELEEEKSSGDCPKCPSLAPAWMATFADMATLLMAFFVLILSFVEMDEPSIFKEVSGSMSNSFGVQRDVPSVEPPMGQNIIAQNFKTSKVDPSLIVNVAEETQDQENTEQELKSTTMMGDYETNADAEILRKALANEIARGQVEVKVQNQTIIVVTQENLEAPSVKSEQSEQLDGGLISEDLINVYAKVAETQSQIESEVMVTNDNAVTNFEDQKDQQKDELIDKQLKKVRANLKSQIDQGLANVERVGDQILVQLSTQDSFRSGFAELNPNFVPTLSAMAKTISDVGSKVTVSGHTDNIPIAFSERFLSNWDLSAARAAAVADFLLGQNAVSEDRIDVIGFADTKPIAPNTTPEGRSQNRRIEILIDS</sequence>
<name>A0A520RZF6_9GAMM</name>
<keyword evidence="5 9" id="KW-1133">Transmembrane helix</keyword>
<accession>A0A520RZF6</accession>
<evidence type="ECO:0000313" key="11">
    <source>
        <dbReference type="EMBL" id="RZO75596.1"/>
    </source>
</evidence>
<dbReference type="Pfam" id="PF13677">
    <property type="entry name" value="MotB_plug"/>
    <property type="match status" value="1"/>
</dbReference>
<proteinExistence type="inferred from homology"/>
<dbReference type="EMBL" id="SHAG01000030">
    <property type="protein sequence ID" value="RZO75596.1"/>
    <property type="molecule type" value="Genomic_DNA"/>
</dbReference>
<feature type="transmembrane region" description="Helical" evidence="9">
    <location>
        <begin position="51"/>
        <end position="74"/>
    </location>
</feature>
<dbReference type="PANTHER" id="PTHR30329:SF21">
    <property type="entry name" value="LIPOPROTEIN YIAD-RELATED"/>
    <property type="match status" value="1"/>
</dbReference>
<dbReference type="GO" id="GO:0005886">
    <property type="term" value="C:plasma membrane"/>
    <property type="evidence" value="ECO:0007669"/>
    <property type="project" value="UniProtKB-SubCell"/>
</dbReference>
<dbReference type="Proteomes" id="UP000316199">
    <property type="component" value="Unassembled WGS sequence"/>
</dbReference>
<dbReference type="InterPro" id="IPR050330">
    <property type="entry name" value="Bact_OuterMem_StrucFunc"/>
</dbReference>
<evidence type="ECO:0000256" key="3">
    <source>
        <dbReference type="ARBA" id="ARBA00022475"/>
    </source>
</evidence>
<feature type="region of interest" description="Disordered" evidence="8">
    <location>
        <begin position="1"/>
        <end position="44"/>
    </location>
</feature>
<keyword evidence="4 9" id="KW-0812">Transmembrane</keyword>
<dbReference type="Pfam" id="PF00691">
    <property type="entry name" value="OmpA"/>
    <property type="match status" value="1"/>
</dbReference>
<evidence type="ECO:0000256" key="2">
    <source>
        <dbReference type="ARBA" id="ARBA00008914"/>
    </source>
</evidence>
<feature type="compositionally biased region" description="Acidic residues" evidence="8">
    <location>
        <begin position="1"/>
        <end position="35"/>
    </location>
</feature>
<dbReference type="CDD" id="cd07185">
    <property type="entry name" value="OmpA_C-like"/>
    <property type="match status" value="1"/>
</dbReference>
<dbReference type="PROSITE" id="PS51123">
    <property type="entry name" value="OMPA_2"/>
    <property type="match status" value="1"/>
</dbReference>
<dbReference type="AlphaFoldDB" id="A0A520RZF6"/>
<evidence type="ECO:0000256" key="6">
    <source>
        <dbReference type="ARBA" id="ARBA00023136"/>
    </source>
</evidence>
<evidence type="ECO:0000313" key="12">
    <source>
        <dbReference type="Proteomes" id="UP000316199"/>
    </source>
</evidence>
<comment type="subcellular location">
    <subcellularLocation>
        <location evidence="1">Cell membrane</location>
        <topology evidence="1">Single-pass membrane protein</topology>
    </subcellularLocation>
</comment>
<keyword evidence="11" id="KW-0966">Cell projection</keyword>
<evidence type="ECO:0000256" key="9">
    <source>
        <dbReference type="SAM" id="Phobius"/>
    </source>
</evidence>
<comment type="caution">
    <text evidence="11">The sequence shown here is derived from an EMBL/GenBank/DDBJ whole genome shotgun (WGS) entry which is preliminary data.</text>
</comment>
<evidence type="ECO:0000256" key="1">
    <source>
        <dbReference type="ARBA" id="ARBA00004162"/>
    </source>
</evidence>
<dbReference type="SUPFAM" id="SSF103088">
    <property type="entry name" value="OmpA-like"/>
    <property type="match status" value="1"/>
</dbReference>
<protein>
    <submittedName>
        <fullName evidence="11">Flagellar motor protein MotB</fullName>
    </submittedName>
</protein>
<evidence type="ECO:0000256" key="5">
    <source>
        <dbReference type="ARBA" id="ARBA00022989"/>
    </source>
</evidence>
<evidence type="ECO:0000256" key="4">
    <source>
        <dbReference type="ARBA" id="ARBA00022692"/>
    </source>
</evidence>
<dbReference type="Gene3D" id="3.30.1330.60">
    <property type="entry name" value="OmpA-like domain"/>
    <property type="match status" value="1"/>
</dbReference>
<evidence type="ECO:0000256" key="8">
    <source>
        <dbReference type="SAM" id="MobiDB-lite"/>
    </source>
</evidence>
<keyword evidence="11" id="KW-0969">Cilium</keyword>
<organism evidence="11 12">
    <name type="scientific">OM182 bacterium</name>
    <dbReference type="NCBI Taxonomy" id="2510334"/>
    <lineage>
        <taxon>Bacteria</taxon>
        <taxon>Pseudomonadati</taxon>
        <taxon>Pseudomonadota</taxon>
        <taxon>Gammaproteobacteria</taxon>
        <taxon>OMG group</taxon>
        <taxon>OM182 clade</taxon>
    </lineage>
</organism>
<dbReference type="InterPro" id="IPR006665">
    <property type="entry name" value="OmpA-like"/>
</dbReference>
<dbReference type="PANTHER" id="PTHR30329">
    <property type="entry name" value="STATOR ELEMENT OF FLAGELLAR MOTOR COMPLEX"/>
    <property type="match status" value="1"/>
</dbReference>
<reference evidence="11 12" key="1">
    <citation type="submission" date="2019-02" db="EMBL/GenBank/DDBJ databases">
        <title>Prokaryotic population dynamics and viral predation in marine succession experiment using metagenomics: the confinement effect.</title>
        <authorList>
            <person name="Haro-Moreno J.M."/>
            <person name="Rodriguez-Valera F."/>
            <person name="Lopez-Perez M."/>
        </authorList>
    </citation>
    <scope>NUCLEOTIDE SEQUENCE [LARGE SCALE GENOMIC DNA]</scope>
    <source>
        <strain evidence="11">MED-G157</strain>
    </source>
</reference>
<dbReference type="InterPro" id="IPR025713">
    <property type="entry name" value="MotB-like_N_dom"/>
</dbReference>
<comment type="similarity">
    <text evidence="2">Belongs to the MotB family.</text>
</comment>
<gene>
    <name evidence="11" type="ORF">EVA68_06665</name>
</gene>
<dbReference type="InterPro" id="IPR036737">
    <property type="entry name" value="OmpA-like_sf"/>
</dbReference>